<dbReference type="eggNOG" id="ENOG5033UFG">
    <property type="taxonomic scope" value="Bacteria"/>
</dbReference>
<evidence type="ECO:0000313" key="2">
    <source>
        <dbReference type="EMBL" id="CAE07068.1"/>
    </source>
</evidence>
<feature type="region of interest" description="Disordered" evidence="1">
    <location>
        <begin position="267"/>
        <end position="292"/>
    </location>
</feature>
<dbReference type="EMBL" id="BX569690">
    <property type="protein sequence ID" value="CAE07068.1"/>
    <property type="molecule type" value="Genomic_DNA"/>
</dbReference>
<dbReference type="STRING" id="84588.SYNW0553"/>
<accession>Q7U8R0</accession>
<organism evidence="2 3">
    <name type="scientific">Parasynechococcus marenigrum (strain WH8102)</name>
    <dbReference type="NCBI Taxonomy" id="84588"/>
    <lineage>
        <taxon>Bacteria</taxon>
        <taxon>Bacillati</taxon>
        <taxon>Cyanobacteriota</taxon>
        <taxon>Cyanophyceae</taxon>
        <taxon>Synechococcales</taxon>
        <taxon>Prochlorococcaceae</taxon>
        <taxon>Parasynechococcus</taxon>
        <taxon>Parasynechococcus marenigrum</taxon>
    </lineage>
</organism>
<gene>
    <name evidence="2" type="ordered locus">SYNW0553</name>
</gene>
<protein>
    <submittedName>
        <fullName evidence="2">Conserved hypothetical</fullName>
    </submittedName>
</protein>
<dbReference type="KEGG" id="syw:SYNW0553"/>
<evidence type="ECO:0000313" key="3">
    <source>
        <dbReference type="Proteomes" id="UP000001422"/>
    </source>
</evidence>
<keyword evidence="3" id="KW-1185">Reference proteome</keyword>
<dbReference type="AlphaFoldDB" id="Q7U8R0"/>
<proteinExistence type="predicted"/>
<dbReference type="RefSeq" id="WP_011127422.1">
    <property type="nucleotide sequence ID" value="NC_005070.1"/>
</dbReference>
<evidence type="ECO:0000256" key="1">
    <source>
        <dbReference type="SAM" id="MobiDB-lite"/>
    </source>
</evidence>
<reference evidence="2 3" key="1">
    <citation type="journal article" date="2003" name="Nature">
        <title>The genome of a motile marine Synechococcus.</title>
        <authorList>
            <person name="Palenik B."/>
            <person name="Brahamsha B."/>
            <person name="Larimer F."/>
            <person name="Land M."/>
            <person name="Hauser L."/>
            <person name="Chain P."/>
            <person name="Lamerdin J."/>
            <person name="Regala W."/>
            <person name="Allen E.A."/>
            <person name="McCarren J."/>
            <person name="Paulsen I."/>
            <person name="Dufresne A."/>
            <person name="Partensky F."/>
            <person name="Webb E."/>
            <person name="Waterbury J."/>
        </authorList>
    </citation>
    <scope>NUCLEOTIDE SEQUENCE [LARGE SCALE GENOMIC DNA]</scope>
    <source>
        <strain evidence="2 3">WH8102</strain>
    </source>
</reference>
<dbReference type="HOGENOM" id="CLU_831350_0_0_3"/>
<dbReference type="Proteomes" id="UP000001422">
    <property type="component" value="Chromosome"/>
</dbReference>
<name>Q7U8R0_PARMW</name>
<sequence length="292" mass="31127">MGIQPLPMLLSLLAAATPLSEPQPMAEERFQQWLLESDLQQLELGCSDPLIGATGGRQQQIRDRLLVLNPAPDSFELVVANATALLTCGSPDSAARVLNRISPAVGEERRRWLRLRWQAAAAGLDHREAALALRRLVNGDLIALASLELGDGRLGLDQLAEHEAALGRQAEAAAVLLLAPNPQRLAQAADWLAGADAAAADQLLEQALDQAAADQAWGLAVELLELQLSLQLAAGGDGARPRQRLQRLAAQLDDRYSLWRLEGGDELDLGLRSPRQPGGHAAVGDSPDAPSP</sequence>